<feature type="coiled-coil region" evidence="1">
    <location>
        <begin position="39"/>
        <end position="66"/>
    </location>
</feature>
<evidence type="ECO:0000313" key="3">
    <source>
        <dbReference type="Proteomes" id="UP000717981"/>
    </source>
</evidence>
<sequence length="325" mass="35322">MNDLPAPRLPRTRLLVALVVLPVLALAGFLAWRGWQARQAEAQARAAEEARQLDTLLQRLDTLRGDLRAQGRMLQDAVSANRVLRDEVLGLGQRNALLEETVARLAASSRAGSQAARLDEAELLLVLGEQRLRIAGDAEGARRAYALAAGLLEGLDDPDLLNLRQTLAGERAALDALGPGPRAELARRLDALDARLARLPEQPTPPARPAGPWWHRVLAPLVRIQPVGEQALLTGAERTLAQDALQAELTLARAALERGDVDAFHTALNRVHAWARRLWPDSPPLREVLAELEALRSAPLQPADPPALGTTLLQLRALRDGRSAR</sequence>
<dbReference type="Proteomes" id="UP000717981">
    <property type="component" value="Unassembled WGS sequence"/>
</dbReference>
<name>A0A921TCZ2_9GAMM</name>
<dbReference type="PANTHER" id="PTHR38043:SF1">
    <property type="entry name" value="PROTEIN HEMX"/>
    <property type="match status" value="1"/>
</dbReference>
<keyword evidence="3" id="KW-1185">Reference proteome</keyword>
<evidence type="ECO:0000313" key="2">
    <source>
        <dbReference type="EMBL" id="KAF1684519.1"/>
    </source>
</evidence>
<dbReference type="InterPro" id="IPR007470">
    <property type="entry name" value="HemX"/>
</dbReference>
<dbReference type="PANTHER" id="PTHR38043">
    <property type="entry name" value="PROTEIN HEMX"/>
    <property type="match status" value="1"/>
</dbReference>
<dbReference type="OrthoDB" id="6028255at2"/>
<accession>A0A921TCZ2</accession>
<evidence type="ECO:0008006" key="4">
    <source>
        <dbReference type="Google" id="ProtNLM"/>
    </source>
</evidence>
<gene>
    <name evidence="2" type="ORF">CR938_13865</name>
</gene>
<organism evidence="2 3">
    <name type="scientific">Pseudoxanthomonas taiwanensis</name>
    <dbReference type="NCBI Taxonomy" id="176598"/>
    <lineage>
        <taxon>Bacteria</taxon>
        <taxon>Pseudomonadati</taxon>
        <taxon>Pseudomonadota</taxon>
        <taxon>Gammaproteobacteria</taxon>
        <taxon>Lysobacterales</taxon>
        <taxon>Lysobacteraceae</taxon>
        <taxon>Pseudoxanthomonas</taxon>
    </lineage>
</organism>
<proteinExistence type="predicted"/>
<dbReference type="EMBL" id="PDWK01000114">
    <property type="protein sequence ID" value="KAF1684519.1"/>
    <property type="molecule type" value="Genomic_DNA"/>
</dbReference>
<evidence type="ECO:0000256" key="1">
    <source>
        <dbReference type="SAM" id="Coils"/>
    </source>
</evidence>
<dbReference type="AlphaFoldDB" id="A0A921TCZ2"/>
<reference evidence="2" key="1">
    <citation type="submission" date="2017-10" db="EMBL/GenBank/DDBJ databases">
        <title>Whole genome sequencing of members of genus Pseudoxanthomonas.</title>
        <authorList>
            <person name="Kumar S."/>
            <person name="Bansal K."/>
            <person name="Kaur A."/>
            <person name="Patil P."/>
            <person name="Sharma S."/>
            <person name="Patil P.B."/>
        </authorList>
    </citation>
    <scope>NUCLEOTIDE SEQUENCE</scope>
    <source>
        <strain evidence="2">DSM 22914</strain>
    </source>
</reference>
<dbReference type="RefSeq" id="WP_162125551.1">
    <property type="nucleotide sequence ID" value="NZ_PDWK01000114.1"/>
</dbReference>
<comment type="caution">
    <text evidence="2">The sequence shown here is derived from an EMBL/GenBank/DDBJ whole genome shotgun (WGS) entry which is preliminary data.</text>
</comment>
<keyword evidence="1" id="KW-0175">Coiled coil</keyword>
<protein>
    <recommendedName>
        <fullName evidence="4">Uroporphyrin-3 C-methyltransferase</fullName>
    </recommendedName>
</protein>
<dbReference type="Pfam" id="PF04375">
    <property type="entry name" value="HemX"/>
    <property type="match status" value="1"/>
</dbReference>